<dbReference type="InterPro" id="IPR008638">
    <property type="entry name" value="FhaB/CdiA-like_TPS"/>
</dbReference>
<comment type="caution">
    <text evidence="3">The sequence shown here is derived from an EMBL/GenBank/DDBJ whole genome shotgun (WGS) entry which is preliminary data.</text>
</comment>
<reference evidence="3" key="1">
    <citation type="journal article" date="2020" name="mSystems">
        <title>Genome- and Community-Level Interaction Insights into Carbon Utilization and Element Cycling Functions of Hydrothermarchaeota in Hydrothermal Sediment.</title>
        <authorList>
            <person name="Zhou Z."/>
            <person name="Liu Y."/>
            <person name="Xu W."/>
            <person name="Pan J."/>
            <person name="Luo Z.H."/>
            <person name="Li M."/>
        </authorList>
    </citation>
    <scope>NUCLEOTIDE SEQUENCE [LARGE SCALE GENOMIC DNA]</scope>
    <source>
        <strain evidence="3">SpSt-374</strain>
    </source>
</reference>
<dbReference type="Pfam" id="PF12770">
    <property type="entry name" value="CHAT"/>
    <property type="match status" value="1"/>
</dbReference>
<evidence type="ECO:0000259" key="2">
    <source>
        <dbReference type="SMART" id="SM00912"/>
    </source>
</evidence>
<protein>
    <submittedName>
        <fullName evidence="3">CHAT domain-containing protein</fullName>
    </submittedName>
</protein>
<accession>A0A7C3VLL9</accession>
<evidence type="ECO:0000256" key="1">
    <source>
        <dbReference type="SAM" id="MobiDB-lite"/>
    </source>
</evidence>
<feature type="compositionally biased region" description="Low complexity" evidence="1">
    <location>
        <begin position="1214"/>
        <end position="1233"/>
    </location>
</feature>
<feature type="compositionally biased region" description="Gly residues" evidence="1">
    <location>
        <begin position="1149"/>
        <end position="1195"/>
    </location>
</feature>
<dbReference type="InterPro" id="IPR012334">
    <property type="entry name" value="Pectin_lyas_fold"/>
</dbReference>
<sequence>MTNDKSAVSLPPCPSPIMSPLTTRALLPLSLLIPSGLSLSLLISFAQPLGAEPIPAADGTGTLVTPDGQRYDIHGGTLSRDGQNLFHSFQKFGLTPTETANFISNPDIRNILGRVVGGDPSIINGLIQITGGSSNLFLINPAGILFGANASLNVPADFTATTATGIGFGDNNWFNIFAHNDYASLTGTPSAFTFPSTQLGTIINEGNLTLLPGSNLNIFANTVINTGTITVPGGNINITAIPSSSPLDNGGSGGDYILRISQPGHILSLEIENTFVGVIRESPLDQPKWAELLTGGDPIHHATTVQKLDDGTIRLTGSQTSIPIASGVAVISGNVDVGGLKPNYELNILGDKIALIGANIDASGTNGGGNIHIGIPPFQRGVGGMEARGVGIPPFQRGVGGMATHTYIDPNTTITANAINKGNGGQIIIWSDNTTQFHGQISATGTENGGFVEVSGKQNLIFRGHVDLSSANGQTGTLLLDPENIIIVSGSGAADDGEILDNEIRRDDPGATYTISETALENLDGNAEVILEATNDITIENLSNNPLTLSFKSGSIAFTADADNDGNGSFSMNTGDIIRTGGRDITISAAGVTTGTINTNSTNNGDAGNITISSSGGDITTGQLNSFAQGSGAAGNVTLTVTDGNGSINTTSGDINAGSVDGIGGNISLSTAGGNITTGDLISRASGSGTGGNITLEVNGGTGAINTTAGLLNALSQRGQGGNITLSTADGDIATGEVTAGDINAGTSGNIIINVEGTTGSINTTAKVLRASSGVGDAGSVTLTTGGGNITTGEINARPSPTDDGKGGDITIEVSAGTGAIDTTAGDLSVFANGRSNAGNITLRTAAGDISTGNISALANGGGTAGSVTLEVTGGTGSIDTSGISSNVAIDSNANGGGNGGSILLSVAGGNITAGKLNSVAKGRGISGDIEITAPIGTVNFTDNVDSGNLNITGTEIDFTSGNSSINGSGELLLQPGDDTQSINIGTTEGTPGLDISATDLAALQNGFTAINIGVAEGTGEITLGDDASFRSPVTITGGSTLAGPNRETTWTLTGANRGNLSGYSNGLTFTNIENLTGGSASDKFVFNAGASLSGIIDGGPGIDSLNYSNFNASYTVNLAENMATATDGVFNIEEFIPDNTTTPPDGETPGGETPGGETPGGETPGGETPGGETPGGETPGGETPGGETPGGETPGGETPLFSPGTPSLPAVTEPEVSPVVDEPEVPATTPPQVQTPPVAPAPVTPNLPSITLSDSNEVPPPITAPVVEVPPPVTAPVIPVLEPVTAPVAEVPAPVTAPVIPVPEPVTAPVIPVPEPVTAPVIPVSEPVVTPVIQVSEPVTAPVIQVSEPVPNPDGLKPNSEPLEGLTPNYEGLTPNSELGVNVAIPLWAQPPQFTALEERFLESGTNGDMTPAPPGVENSILRLTSREDIGLLLAAGNVSEAAAAMDLFFSEEFENYLGYKSPYAYLSFGQLQNKLREQALLQKQKPAIIYIFARDNRLDLILVPSEGKPIYQSVTDAPREAVLAKVVELKGEIANPTRRRTTSYLPAAQQLYQWTIAPLEPDLKRLGIETLLVSMDAGLRTLPLAALHDGERFLVEKYSLSLIPSFYLTDIGVSDMRQAQVLAMGMSEFQDQSPLPAVPVEVKNIGQNLWSGEVFLNRDFTLANLQKLQESNRNGILHLATHGQFQSGQPANSYIQMWDQKLSLDEMRSLNWRDLNVELLVLSACRTAVGDEGVEFGFAGLAVASGVKTAVASLWYANDAATLGLMSEFYYQLRSAPTKAEALRRAQISMLRGNVRVKANETERELVGDFGSVPLPSPLADGMVLQHPYFWSGFTAIGSPW</sequence>
<gene>
    <name evidence="3" type="ORF">ENR15_17055</name>
</gene>
<dbReference type="EMBL" id="DSPX01000173">
    <property type="protein sequence ID" value="HGG02297.1"/>
    <property type="molecule type" value="Genomic_DNA"/>
</dbReference>
<feature type="domain" description="Filamentous haemagglutinin FhaB/tRNA nuclease CdiA-like TPS" evidence="2">
    <location>
        <begin position="55"/>
        <end position="169"/>
    </location>
</feature>
<name>A0A7C3VLL9_9CYAN</name>
<evidence type="ECO:0000313" key="3">
    <source>
        <dbReference type="EMBL" id="HGG02297.1"/>
    </source>
</evidence>
<dbReference type="InterPro" id="IPR024983">
    <property type="entry name" value="CHAT_dom"/>
</dbReference>
<proteinExistence type="predicted"/>
<dbReference type="Gene3D" id="2.160.20.10">
    <property type="entry name" value="Single-stranded right-handed beta-helix, Pectin lyase-like"/>
    <property type="match status" value="2"/>
</dbReference>
<organism evidence="3">
    <name type="scientific">Planktothricoides sp. SpSt-374</name>
    <dbReference type="NCBI Taxonomy" id="2282167"/>
    <lineage>
        <taxon>Bacteria</taxon>
        <taxon>Bacillati</taxon>
        <taxon>Cyanobacteriota</taxon>
        <taxon>Cyanophyceae</taxon>
        <taxon>Oscillatoriophycideae</taxon>
        <taxon>Oscillatoriales</taxon>
        <taxon>Oscillatoriaceae</taxon>
        <taxon>Planktothricoides</taxon>
    </lineage>
</organism>
<dbReference type="NCBIfam" id="TIGR01901">
    <property type="entry name" value="adhes_NPXG"/>
    <property type="match status" value="1"/>
</dbReference>
<feature type="region of interest" description="Disordered" evidence="1">
    <location>
        <begin position="1136"/>
        <end position="1241"/>
    </location>
</feature>
<dbReference type="SMART" id="SM00912">
    <property type="entry name" value="Haemagg_act"/>
    <property type="match status" value="1"/>
</dbReference>
<dbReference type="Pfam" id="PF05860">
    <property type="entry name" value="TPS"/>
    <property type="match status" value="1"/>
</dbReference>